<dbReference type="GO" id="GO:0004851">
    <property type="term" value="F:uroporphyrin-III C-methyltransferase activity"/>
    <property type="evidence" value="ECO:0007669"/>
    <property type="project" value="UniProtKB-EC"/>
</dbReference>
<keyword evidence="4 9" id="KW-0808">Transferase</keyword>
<dbReference type="InterPro" id="IPR014777">
    <property type="entry name" value="4pyrrole_Mease_sub1"/>
</dbReference>
<dbReference type="InterPro" id="IPR050161">
    <property type="entry name" value="Siro_Cobalamin_biosynth"/>
</dbReference>
<keyword evidence="3 9" id="KW-0489">Methyltransferase</keyword>
<dbReference type="GO" id="GO:0019354">
    <property type="term" value="P:siroheme biosynthetic process"/>
    <property type="evidence" value="ECO:0007669"/>
    <property type="project" value="InterPro"/>
</dbReference>
<evidence type="ECO:0000256" key="7">
    <source>
        <dbReference type="ARBA" id="ARBA00025705"/>
    </source>
</evidence>
<dbReference type="Proteomes" id="UP000280825">
    <property type="component" value="Unassembled WGS sequence"/>
</dbReference>
<keyword evidence="5" id="KW-0949">S-adenosyl-L-methionine</keyword>
<dbReference type="Pfam" id="PF00590">
    <property type="entry name" value="TP_methylase"/>
    <property type="match status" value="1"/>
</dbReference>
<dbReference type="NCBIfam" id="NF004790">
    <property type="entry name" value="PRK06136.1"/>
    <property type="match status" value="1"/>
</dbReference>
<dbReference type="InterPro" id="IPR014776">
    <property type="entry name" value="4pyrrole_Mease_sub2"/>
</dbReference>
<dbReference type="PROSITE" id="PS00839">
    <property type="entry name" value="SUMT_1"/>
    <property type="match status" value="1"/>
</dbReference>
<evidence type="ECO:0000259" key="8">
    <source>
        <dbReference type="Pfam" id="PF00590"/>
    </source>
</evidence>
<name>A0A432CQL0_9FLAO</name>
<evidence type="ECO:0000256" key="5">
    <source>
        <dbReference type="ARBA" id="ARBA00022691"/>
    </source>
</evidence>
<evidence type="ECO:0000256" key="6">
    <source>
        <dbReference type="ARBA" id="ARBA00023244"/>
    </source>
</evidence>
<gene>
    <name evidence="9" type="primary">cobA</name>
    <name evidence="9" type="ORF">EKL98_00080</name>
</gene>
<comment type="similarity">
    <text evidence="1">Belongs to the precorrin methyltransferase family.</text>
</comment>
<protein>
    <recommendedName>
        <fullName evidence="2">uroporphyrinogen-III C-methyltransferase</fullName>
        <ecNumber evidence="2">2.1.1.107</ecNumber>
    </recommendedName>
</protein>
<dbReference type="GO" id="GO:0032259">
    <property type="term" value="P:methylation"/>
    <property type="evidence" value="ECO:0007669"/>
    <property type="project" value="UniProtKB-KW"/>
</dbReference>
<dbReference type="RefSeq" id="WP_126561235.1">
    <property type="nucleotide sequence ID" value="NZ_RYDJ01000001.1"/>
</dbReference>
<dbReference type="AlphaFoldDB" id="A0A432CQL0"/>
<dbReference type="InterPro" id="IPR000878">
    <property type="entry name" value="4pyrrol_Mease"/>
</dbReference>
<evidence type="ECO:0000256" key="4">
    <source>
        <dbReference type="ARBA" id="ARBA00022679"/>
    </source>
</evidence>
<reference evidence="9 10" key="1">
    <citation type="submission" date="2018-12" db="EMBL/GenBank/DDBJ databases">
        <title>Flavobacterium sp. nov., isolated from glacier ice.</title>
        <authorList>
            <person name="Liu Q."/>
            <person name="Xin Y.-H."/>
        </authorList>
    </citation>
    <scope>NUCLEOTIDE SEQUENCE [LARGE SCALE GENOMIC DNA]</scope>
    <source>
        <strain evidence="9 10">RB1N8</strain>
    </source>
</reference>
<evidence type="ECO:0000256" key="2">
    <source>
        <dbReference type="ARBA" id="ARBA00012162"/>
    </source>
</evidence>
<keyword evidence="6" id="KW-0627">Porphyrin biosynthesis</keyword>
<proteinExistence type="inferred from homology"/>
<organism evidence="9 10">
    <name type="scientific">Flavobacterium bomense</name>
    <dbReference type="NCBI Taxonomy" id="2497483"/>
    <lineage>
        <taxon>Bacteria</taxon>
        <taxon>Pseudomonadati</taxon>
        <taxon>Bacteroidota</taxon>
        <taxon>Flavobacteriia</taxon>
        <taxon>Flavobacteriales</taxon>
        <taxon>Flavobacteriaceae</taxon>
        <taxon>Flavobacterium</taxon>
    </lineage>
</organism>
<comment type="pathway">
    <text evidence="7">Porphyrin-containing compound metabolism; siroheme biosynthesis; precorrin-2 from uroporphyrinogen III: step 1/1.</text>
</comment>
<dbReference type="Gene3D" id="3.40.1010.10">
    <property type="entry name" value="Cobalt-precorrin-4 Transmethylase, Domain 1"/>
    <property type="match status" value="1"/>
</dbReference>
<dbReference type="NCBIfam" id="TIGR01469">
    <property type="entry name" value="cobA_cysG_Cterm"/>
    <property type="match status" value="1"/>
</dbReference>
<accession>A0A432CQL0</accession>
<evidence type="ECO:0000256" key="3">
    <source>
        <dbReference type="ARBA" id="ARBA00022603"/>
    </source>
</evidence>
<evidence type="ECO:0000313" key="10">
    <source>
        <dbReference type="Proteomes" id="UP000280825"/>
    </source>
</evidence>
<dbReference type="InterPro" id="IPR006366">
    <property type="entry name" value="CobA/CysG_C"/>
</dbReference>
<dbReference type="InterPro" id="IPR035996">
    <property type="entry name" value="4pyrrol_Methylase_sf"/>
</dbReference>
<dbReference type="PANTHER" id="PTHR45790">
    <property type="entry name" value="SIROHEME SYNTHASE-RELATED"/>
    <property type="match status" value="1"/>
</dbReference>
<dbReference type="PANTHER" id="PTHR45790:SF3">
    <property type="entry name" value="S-ADENOSYL-L-METHIONINE-DEPENDENT UROPORPHYRINOGEN III METHYLTRANSFERASE, CHLOROPLASTIC"/>
    <property type="match status" value="1"/>
</dbReference>
<comment type="caution">
    <text evidence="9">The sequence shown here is derived from an EMBL/GenBank/DDBJ whole genome shotgun (WGS) entry which is preliminary data.</text>
</comment>
<sequence>MKNSNTPKLTIVGAGPGDVELITLKAIKALKSAAVVLYDALVNEELLQYATQAEIIFVGKRFGCHAYSQDQINELIVSMAKRFGHVVRLKGGDPFVFGRGSEEIEYAEKFDLETAIVPGISSALGVPASNGISLTQRKIAESFWVITGTTSNHKLSKDVALASQSAATVVILMGMNKLDEIISIYQNNRTDDLPVAIIQNGTKDTEKKVVGTINSIVKLVQEHQLSSPAIIVIGEVVRNASKLTAYFQKKNVEDVPVSDKEIVENSTFTGNKNRL</sequence>
<dbReference type="CDD" id="cd11642">
    <property type="entry name" value="SUMT"/>
    <property type="match status" value="1"/>
</dbReference>
<dbReference type="EC" id="2.1.1.107" evidence="2"/>
<dbReference type="InterPro" id="IPR003043">
    <property type="entry name" value="Uropor_MeTrfase_CS"/>
</dbReference>
<dbReference type="FunFam" id="3.40.1010.10:FF:000001">
    <property type="entry name" value="Siroheme synthase"/>
    <property type="match status" value="1"/>
</dbReference>
<keyword evidence="10" id="KW-1185">Reference proteome</keyword>
<dbReference type="EMBL" id="RYDJ01000001">
    <property type="protein sequence ID" value="RTZ07753.1"/>
    <property type="molecule type" value="Genomic_DNA"/>
</dbReference>
<feature type="domain" description="Tetrapyrrole methylase" evidence="8">
    <location>
        <begin position="8"/>
        <end position="215"/>
    </location>
</feature>
<evidence type="ECO:0000256" key="1">
    <source>
        <dbReference type="ARBA" id="ARBA00005879"/>
    </source>
</evidence>
<dbReference type="SUPFAM" id="SSF53790">
    <property type="entry name" value="Tetrapyrrole methylase"/>
    <property type="match status" value="1"/>
</dbReference>
<evidence type="ECO:0000313" key="9">
    <source>
        <dbReference type="EMBL" id="RTZ07753.1"/>
    </source>
</evidence>
<dbReference type="Gene3D" id="3.30.950.10">
    <property type="entry name" value="Methyltransferase, Cobalt-precorrin-4 Transmethylase, Domain 2"/>
    <property type="match status" value="1"/>
</dbReference>